<reference evidence="1" key="1">
    <citation type="submission" date="2021-06" db="EMBL/GenBank/DDBJ databases">
        <authorList>
            <person name="Kallberg Y."/>
            <person name="Tangrot J."/>
            <person name="Rosling A."/>
        </authorList>
    </citation>
    <scope>NUCLEOTIDE SEQUENCE</scope>
    <source>
        <strain evidence="1">MA461A</strain>
    </source>
</reference>
<name>A0ACA9QBX6_9GLOM</name>
<proteinExistence type="predicted"/>
<evidence type="ECO:0000313" key="2">
    <source>
        <dbReference type="Proteomes" id="UP000789920"/>
    </source>
</evidence>
<keyword evidence="2" id="KW-1185">Reference proteome</keyword>
<dbReference type="Proteomes" id="UP000789920">
    <property type="component" value="Unassembled WGS sequence"/>
</dbReference>
<gene>
    <name evidence="1" type="ORF">RPERSI_LOCUS13388</name>
</gene>
<feature type="non-terminal residue" evidence="1">
    <location>
        <position position="134"/>
    </location>
</feature>
<dbReference type="EMBL" id="CAJVQC010029672">
    <property type="protein sequence ID" value="CAG8743339.1"/>
    <property type="molecule type" value="Genomic_DNA"/>
</dbReference>
<protein>
    <submittedName>
        <fullName evidence="1">26190_t:CDS:1</fullName>
    </submittedName>
</protein>
<organism evidence="1 2">
    <name type="scientific">Racocetra persica</name>
    <dbReference type="NCBI Taxonomy" id="160502"/>
    <lineage>
        <taxon>Eukaryota</taxon>
        <taxon>Fungi</taxon>
        <taxon>Fungi incertae sedis</taxon>
        <taxon>Mucoromycota</taxon>
        <taxon>Glomeromycotina</taxon>
        <taxon>Glomeromycetes</taxon>
        <taxon>Diversisporales</taxon>
        <taxon>Gigasporaceae</taxon>
        <taxon>Racocetra</taxon>
    </lineage>
</organism>
<evidence type="ECO:0000313" key="1">
    <source>
        <dbReference type="EMBL" id="CAG8743339.1"/>
    </source>
</evidence>
<comment type="caution">
    <text evidence="1">The sequence shown here is derived from an EMBL/GenBank/DDBJ whole genome shotgun (WGS) entry which is preliminary data.</text>
</comment>
<accession>A0ACA9QBX6</accession>
<sequence>MAKRRSWQNIGSCAICSYKNTSETFRKLIKKSLEIANNSPNSDLIIEAFKVDDELCQKYYNNLVAFERDQVNLNRKRKTHNNLSYNPNTAQWSKIRKQQLLLYQVEEIGKLDQITKLKSYSLLSKTAQRNRSKK</sequence>